<dbReference type="PANTHER" id="PTHR30157:SF0">
    <property type="entry name" value="NADPH-DEPENDENT FERRIC-CHELATE REDUCTASE"/>
    <property type="match status" value="1"/>
</dbReference>
<keyword evidence="3" id="KW-1185">Reference proteome</keyword>
<dbReference type="EMBL" id="SJSM01000001">
    <property type="protein sequence ID" value="TCC99613.1"/>
    <property type="molecule type" value="Genomic_DNA"/>
</dbReference>
<dbReference type="SUPFAM" id="SSF63380">
    <property type="entry name" value="Riboflavin synthase domain-like"/>
    <property type="match status" value="1"/>
</dbReference>
<dbReference type="Gene3D" id="2.40.30.10">
    <property type="entry name" value="Translation factors"/>
    <property type="match status" value="1"/>
</dbReference>
<dbReference type="OrthoDB" id="649820at2"/>
<dbReference type="PANTHER" id="PTHR30157">
    <property type="entry name" value="FERRIC REDUCTASE, NADPH-DEPENDENT"/>
    <property type="match status" value="1"/>
</dbReference>
<dbReference type="InterPro" id="IPR017938">
    <property type="entry name" value="Riboflavin_synthase-like_b-brl"/>
</dbReference>
<feature type="domain" description="Siderophore-interacting FAD-binding" evidence="1">
    <location>
        <begin position="60"/>
        <end position="106"/>
    </location>
</feature>
<name>A0A4R0NJX5_9SPHI</name>
<organism evidence="2 3">
    <name type="scientific">Pedobacter hiemivivus</name>
    <dbReference type="NCBI Taxonomy" id="2530454"/>
    <lineage>
        <taxon>Bacteria</taxon>
        <taxon>Pseudomonadati</taxon>
        <taxon>Bacteroidota</taxon>
        <taxon>Sphingobacteriia</taxon>
        <taxon>Sphingobacteriales</taxon>
        <taxon>Sphingobacteriaceae</taxon>
        <taxon>Pedobacter</taxon>
    </lineage>
</organism>
<gene>
    <name evidence="2" type="ORF">EZ444_02775</name>
</gene>
<sequence length="231" mass="25803">MSNILKKAIGGLLDQVLNPSKVLCLRSSPSSSMYEIDLHLPNVNMEKWNTIKRLKCKVGELEYRDYTPALWDAEKRVCTIYIEAGHDGAGSRWARQLKVGDEVLFGDAHVAQLPAKEGRILCMGDGSALGHFLALKQLTKNGSYPMDAAILLHDHYQLPSILTENHSEYTFTMKSGADRFATLAEWCSTKDLSIYTSIYIAGNIPMVTALRKKLKVHSGIQAKIYTHGFWS</sequence>
<evidence type="ECO:0000259" key="1">
    <source>
        <dbReference type="Pfam" id="PF08021"/>
    </source>
</evidence>
<dbReference type="Pfam" id="PF08021">
    <property type="entry name" value="FAD_binding_9"/>
    <property type="match status" value="1"/>
</dbReference>
<evidence type="ECO:0000313" key="3">
    <source>
        <dbReference type="Proteomes" id="UP000291117"/>
    </source>
</evidence>
<protein>
    <submittedName>
        <fullName evidence="2">Siderophore-interacting protein</fullName>
    </submittedName>
</protein>
<dbReference type="InterPro" id="IPR039374">
    <property type="entry name" value="SIP_fam"/>
</dbReference>
<dbReference type="InterPro" id="IPR013113">
    <property type="entry name" value="SIP_FAD-bd"/>
</dbReference>
<comment type="caution">
    <text evidence="2">The sequence shown here is derived from an EMBL/GenBank/DDBJ whole genome shotgun (WGS) entry which is preliminary data.</text>
</comment>
<reference evidence="2 3" key="1">
    <citation type="submission" date="2019-02" db="EMBL/GenBank/DDBJ databases">
        <title>Pedobacter sp. RP-3-8 sp. nov., isolated from Arctic soil.</title>
        <authorList>
            <person name="Dahal R.H."/>
        </authorList>
    </citation>
    <scope>NUCLEOTIDE SEQUENCE [LARGE SCALE GENOMIC DNA]</scope>
    <source>
        <strain evidence="2 3">RP-3-8</strain>
    </source>
</reference>
<accession>A0A4R0NJX5</accession>
<proteinExistence type="predicted"/>
<dbReference type="AlphaFoldDB" id="A0A4R0NJX5"/>
<evidence type="ECO:0000313" key="2">
    <source>
        <dbReference type="EMBL" id="TCC99613.1"/>
    </source>
</evidence>
<dbReference type="Proteomes" id="UP000291117">
    <property type="component" value="Unassembled WGS sequence"/>
</dbReference>